<evidence type="ECO:0000313" key="2">
    <source>
        <dbReference type="Proteomes" id="UP000325313"/>
    </source>
</evidence>
<comment type="caution">
    <text evidence="1">The sequence shown here is derived from an EMBL/GenBank/DDBJ whole genome shotgun (WGS) entry which is preliminary data.</text>
</comment>
<name>A0A5B0REH0_PUCGR</name>
<reference evidence="1 2" key="1">
    <citation type="submission" date="2019-05" db="EMBL/GenBank/DDBJ databases">
        <title>Emergence of the Ug99 lineage of the wheat stem rust pathogen through somatic hybridization.</title>
        <authorList>
            <person name="Li F."/>
            <person name="Upadhyaya N.M."/>
            <person name="Sperschneider J."/>
            <person name="Matny O."/>
            <person name="Nguyen-Phuc H."/>
            <person name="Mago R."/>
            <person name="Raley C."/>
            <person name="Miller M.E."/>
            <person name="Silverstein K.A.T."/>
            <person name="Henningsen E."/>
            <person name="Hirsch C.D."/>
            <person name="Visser B."/>
            <person name="Pretorius Z.A."/>
            <person name="Steffenson B.J."/>
            <person name="Schwessinger B."/>
            <person name="Dodds P.N."/>
            <person name="Figueroa M."/>
        </authorList>
    </citation>
    <scope>NUCLEOTIDE SEQUENCE [LARGE SCALE GENOMIC DNA]</scope>
    <source>
        <strain evidence="1 2">Ug99</strain>
    </source>
</reference>
<protein>
    <submittedName>
        <fullName evidence="1">Uncharacterized protein</fullName>
    </submittedName>
</protein>
<proteinExistence type="predicted"/>
<sequence length="106" mass="11629">MTNGTYPMGAEVIRDYSLFGTFKSEPKYCSRERWFHTTLVPLPSPGRLAETAESTADRHCQGYIFASHDFDDSRKACPSVAPTLNTGAEASILIVQLLVVAVDSDT</sequence>
<evidence type="ECO:0000313" key="1">
    <source>
        <dbReference type="EMBL" id="KAA1124271.1"/>
    </source>
</evidence>
<organism evidence="1 2">
    <name type="scientific">Puccinia graminis f. sp. tritici</name>
    <dbReference type="NCBI Taxonomy" id="56615"/>
    <lineage>
        <taxon>Eukaryota</taxon>
        <taxon>Fungi</taxon>
        <taxon>Dikarya</taxon>
        <taxon>Basidiomycota</taxon>
        <taxon>Pucciniomycotina</taxon>
        <taxon>Pucciniomycetes</taxon>
        <taxon>Pucciniales</taxon>
        <taxon>Pucciniaceae</taxon>
        <taxon>Puccinia</taxon>
    </lineage>
</organism>
<dbReference type="Proteomes" id="UP000325313">
    <property type="component" value="Unassembled WGS sequence"/>
</dbReference>
<gene>
    <name evidence="1" type="ORF">PGTUg99_021257</name>
</gene>
<accession>A0A5B0REH0</accession>
<dbReference type="EMBL" id="VDEP01000204">
    <property type="protein sequence ID" value="KAA1124271.1"/>
    <property type="molecule type" value="Genomic_DNA"/>
</dbReference>
<dbReference type="AlphaFoldDB" id="A0A5B0REH0"/>